<feature type="region of interest" description="Disordered" evidence="1">
    <location>
        <begin position="1"/>
        <end position="223"/>
    </location>
</feature>
<dbReference type="EMBL" id="AMWN01000001">
    <property type="protein sequence ID" value="EXJ96209.1"/>
    <property type="molecule type" value="Genomic_DNA"/>
</dbReference>
<feature type="compositionally biased region" description="Basic residues" evidence="1">
    <location>
        <begin position="256"/>
        <end position="265"/>
    </location>
</feature>
<feature type="compositionally biased region" description="Polar residues" evidence="1">
    <location>
        <begin position="615"/>
        <end position="629"/>
    </location>
</feature>
<dbReference type="Proteomes" id="UP000019484">
    <property type="component" value="Unassembled WGS sequence"/>
</dbReference>
<evidence type="ECO:0000313" key="2">
    <source>
        <dbReference type="EMBL" id="EXJ96209.1"/>
    </source>
</evidence>
<keyword evidence="3" id="KW-1185">Reference proteome</keyword>
<dbReference type="STRING" id="1182541.W9ZNY1"/>
<gene>
    <name evidence="2" type="ORF">A1O1_01335</name>
</gene>
<feature type="compositionally biased region" description="Basic and acidic residues" evidence="1">
    <location>
        <begin position="103"/>
        <end position="115"/>
    </location>
</feature>
<feature type="compositionally biased region" description="Basic and acidic residues" evidence="1">
    <location>
        <begin position="720"/>
        <end position="731"/>
    </location>
</feature>
<sequence length="753" mass="82479">MDSKSTSHKSSSPVDSGSRRSSGRVRKPTAKAQALDGGKPYSPPLSDTIVVSSPSPPKNRSRRKDSSTTPAPTIESSQEASVGPHIPETPATIQVNNITPPPKTEEVNDEAETRATESPPRRVSQRERKPTAKALLTSPTAQKRPLGAIDAQDAPVRKSARISYGGARVPSKLRYSVSSTHDEPDEADQAVTAQTPPDKKSKVVVLKTTPTKEDDARDAEIPETPINNSKVVVLKSKRFSEIVDPASQHDEVGAKKPPRKKAKRQPKADQTITVPTIVAPEEPKAPAPATAPARAQSYAQAPCNLSCLPPWSRIVAFAEIVKQMPDTDDADEEFVPGGPQDWRAYANQFCQCMPIPPLPTHETSPTELAWALQPNTVFQGTEIDPIDLTEPAAVAESELLSQPVNTILRATDAERLSQLFASPNNMDAVQRTRRYTTPAAGSLLNSNVTGNLHHANELATPLTNGSMQRRVSFVENGNVTFVQPAPSSEPTRKRTYEHRLRDDHMVLSQIRKRASAVGIQWSFNMTFDDIQALLAEVEDRQEGDEWYYHQEGVGPDHGMPGHSYQISDENGASPRGFGVLYPTRRASSIVSQPQYTQPFQQPRENSPYQPLYAQRQQSLPPQKQNQSENTGRKRQQKDTWINYSPVNRTPPELLSQRLASPTTTSSVTFVDDYDPVTSTSNSTLEARRLSSPSRLKSSRFRVDPRGLLGESPGPGTIINIDKRKTSGRRDSGASAGTGSGSGRPVRRSRSRKD</sequence>
<evidence type="ECO:0000313" key="3">
    <source>
        <dbReference type="Proteomes" id="UP000019484"/>
    </source>
</evidence>
<evidence type="ECO:0000256" key="1">
    <source>
        <dbReference type="SAM" id="MobiDB-lite"/>
    </source>
</evidence>
<protein>
    <submittedName>
        <fullName evidence="2">Uncharacterized protein</fullName>
    </submittedName>
</protein>
<organism evidence="2 3">
    <name type="scientific">Capronia coronata CBS 617.96</name>
    <dbReference type="NCBI Taxonomy" id="1182541"/>
    <lineage>
        <taxon>Eukaryota</taxon>
        <taxon>Fungi</taxon>
        <taxon>Dikarya</taxon>
        <taxon>Ascomycota</taxon>
        <taxon>Pezizomycotina</taxon>
        <taxon>Eurotiomycetes</taxon>
        <taxon>Chaetothyriomycetidae</taxon>
        <taxon>Chaetothyriales</taxon>
        <taxon>Herpotrichiellaceae</taxon>
        <taxon>Capronia</taxon>
    </lineage>
</organism>
<comment type="caution">
    <text evidence="2">The sequence shown here is derived from an EMBL/GenBank/DDBJ whole genome shotgun (WGS) entry which is preliminary data.</text>
</comment>
<feature type="compositionally biased region" description="Basic and acidic residues" evidence="1">
    <location>
        <begin position="210"/>
        <end position="220"/>
    </location>
</feature>
<feature type="compositionally biased region" description="Low complexity" evidence="1">
    <location>
        <begin position="8"/>
        <end position="20"/>
    </location>
</feature>
<feature type="region of interest" description="Disordered" evidence="1">
    <location>
        <begin position="615"/>
        <end position="753"/>
    </location>
</feature>
<feature type="region of interest" description="Disordered" evidence="1">
    <location>
        <begin position="549"/>
        <end position="579"/>
    </location>
</feature>
<name>W9ZNY1_9EURO</name>
<dbReference type="OrthoDB" id="4156059at2759"/>
<feature type="region of interest" description="Disordered" evidence="1">
    <location>
        <begin position="244"/>
        <end position="269"/>
    </location>
</feature>
<dbReference type="GeneID" id="19156237"/>
<feature type="compositionally biased region" description="Polar residues" evidence="1">
    <location>
        <begin position="657"/>
        <end position="668"/>
    </location>
</feature>
<dbReference type="HOGENOM" id="CLU_364837_0_0_1"/>
<dbReference type="RefSeq" id="XP_007720438.1">
    <property type="nucleotide sequence ID" value="XM_007722248.1"/>
</dbReference>
<feature type="compositionally biased region" description="Polar residues" evidence="1">
    <location>
        <begin position="638"/>
        <end position="647"/>
    </location>
</feature>
<reference evidence="2 3" key="1">
    <citation type="submission" date="2013-03" db="EMBL/GenBank/DDBJ databases">
        <title>The Genome Sequence of Capronia coronata CBS 617.96.</title>
        <authorList>
            <consortium name="The Broad Institute Genomics Platform"/>
            <person name="Cuomo C."/>
            <person name="de Hoog S."/>
            <person name="Gorbushina A."/>
            <person name="Walker B."/>
            <person name="Young S.K."/>
            <person name="Zeng Q."/>
            <person name="Gargeya S."/>
            <person name="Fitzgerald M."/>
            <person name="Haas B."/>
            <person name="Abouelleil A."/>
            <person name="Allen A.W."/>
            <person name="Alvarado L."/>
            <person name="Arachchi H.M."/>
            <person name="Berlin A.M."/>
            <person name="Chapman S.B."/>
            <person name="Gainer-Dewar J."/>
            <person name="Goldberg J."/>
            <person name="Griggs A."/>
            <person name="Gujja S."/>
            <person name="Hansen M."/>
            <person name="Howarth C."/>
            <person name="Imamovic A."/>
            <person name="Ireland A."/>
            <person name="Larimer J."/>
            <person name="McCowan C."/>
            <person name="Murphy C."/>
            <person name="Pearson M."/>
            <person name="Poon T.W."/>
            <person name="Priest M."/>
            <person name="Roberts A."/>
            <person name="Saif S."/>
            <person name="Shea T."/>
            <person name="Sisk P."/>
            <person name="Sykes S."/>
            <person name="Wortman J."/>
            <person name="Nusbaum C."/>
            <person name="Birren B."/>
        </authorList>
    </citation>
    <scope>NUCLEOTIDE SEQUENCE [LARGE SCALE GENOMIC DNA]</scope>
    <source>
        <strain evidence="2 3">CBS 617.96</strain>
    </source>
</reference>
<feature type="compositionally biased region" description="Polar residues" evidence="1">
    <location>
        <begin position="68"/>
        <end position="80"/>
    </location>
</feature>
<dbReference type="AlphaFoldDB" id="W9ZNY1"/>
<proteinExistence type="predicted"/>
<accession>W9ZNY1</accession>
<feature type="compositionally biased region" description="Basic residues" evidence="1">
    <location>
        <begin position="744"/>
        <end position="753"/>
    </location>
</feature>